<dbReference type="InterPro" id="IPR000866">
    <property type="entry name" value="AhpC/TSA"/>
</dbReference>
<dbReference type="PROSITE" id="PS51352">
    <property type="entry name" value="THIOREDOXIN_2"/>
    <property type="match status" value="1"/>
</dbReference>
<dbReference type="PANTHER" id="PTHR42852">
    <property type="entry name" value="THIOL:DISULFIDE INTERCHANGE PROTEIN DSBE"/>
    <property type="match status" value="1"/>
</dbReference>
<evidence type="ECO:0000256" key="1">
    <source>
        <dbReference type="ARBA" id="ARBA00004196"/>
    </source>
</evidence>
<sequence>MVDEPSVARQTSRVHGIGGKPLIVAGILLGIVAIAGVFAIALNLVSQQGARPKPGSPAPDFTLALYPGYRAGLPEQIRLSDLRGQVVVMNFWASWCVECYKEADALEAVYRKYKDRGVIFLGIDYLDTEAPALAYLKQYDVTYPNGLDVQQRIARAYRITGVPETFFIDRNGVVREVIIAPLTEAQLIAKIEALLAE</sequence>
<dbReference type="Pfam" id="PF00578">
    <property type="entry name" value="AhpC-TSA"/>
    <property type="match status" value="1"/>
</dbReference>
<reference evidence="8 9" key="1">
    <citation type="submission" date="2017-11" db="EMBL/GenBank/DDBJ databases">
        <title>Evolution of Phototrophy in the Chloroflexi Phylum Driven by Horizontal Gene Transfer.</title>
        <authorList>
            <person name="Ward L.M."/>
            <person name="Hemp J."/>
            <person name="Shih P.M."/>
            <person name="Mcglynn S.E."/>
            <person name="Fischer W."/>
        </authorList>
    </citation>
    <scope>NUCLEOTIDE SEQUENCE [LARGE SCALE GENOMIC DNA]</scope>
    <source>
        <strain evidence="8">JP3_7</strain>
    </source>
</reference>
<feature type="domain" description="Thioredoxin" evidence="7">
    <location>
        <begin position="52"/>
        <end position="196"/>
    </location>
</feature>
<comment type="caution">
    <text evidence="8">The sequence shown here is derived from an EMBL/GenBank/DDBJ whole genome shotgun (WGS) entry which is preliminary data.</text>
</comment>
<keyword evidence="5" id="KW-0676">Redox-active center</keyword>
<keyword evidence="4" id="KW-1015">Disulfide bond</keyword>
<keyword evidence="6" id="KW-0812">Transmembrane</keyword>
<dbReference type="InterPro" id="IPR036249">
    <property type="entry name" value="Thioredoxin-like_sf"/>
</dbReference>
<feature type="transmembrane region" description="Helical" evidence="6">
    <location>
        <begin position="22"/>
        <end position="45"/>
    </location>
</feature>
<evidence type="ECO:0000259" key="7">
    <source>
        <dbReference type="PROSITE" id="PS51352"/>
    </source>
</evidence>
<dbReference type="Gene3D" id="3.40.30.10">
    <property type="entry name" value="Glutaredoxin"/>
    <property type="match status" value="1"/>
</dbReference>
<dbReference type="EMBL" id="PGTN01000064">
    <property type="protein sequence ID" value="PJF47163.1"/>
    <property type="molecule type" value="Genomic_DNA"/>
</dbReference>
<dbReference type="InterPro" id="IPR050553">
    <property type="entry name" value="Thioredoxin_ResA/DsbE_sf"/>
</dbReference>
<protein>
    <recommendedName>
        <fullName evidence="7">Thioredoxin domain-containing protein</fullName>
    </recommendedName>
</protein>
<organism evidence="8 9">
    <name type="scientific">Candidatus Thermofonsia Clade 3 bacterium</name>
    <dbReference type="NCBI Taxonomy" id="2364212"/>
    <lineage>
        <taxon>Bacteria</taxon>
        <taxon>Bacillati</taxon>
        <taxon>Chloroflexota</taxon>
        <taxon>Candidatus Thermofontia</taxon>
        <taxon>Candidatus Thermofonsia Clade 3</taxon>
    </lineage>
</organism>
<dbReference type="GO" id="GO:0017004">
    <property type="term" value="P:cytochrome complex assembly"/>
    <property type="evidence" value="ECO:0007669"/>
    <property type="project" value="UniProtKB-KW"/>
</dbReference>
<accession>A0A2M8QBH3</accession>
<keyword evidence="3" id="KW-0735">Signal-anchor</keyword>
<evidence type="ECO:0000256" key="6">
    <source>
        <dbReference type="SAM" id="Phobius"/>
    </source>
</evidence>
<dbReference type="Proteomes" id="UP000230790">
    <property type="component" value="Unassembled WGS sequence"/>
</dbReference>
<dbReference type="GO" id="GO:0016491">
    <property type="term" value="F:oxidoreductase activity"/>
    <property type="evidence" value="ECO:0007669"/>
    <property type="project" value="InterPro"/>
</dbReference>
<dbReference type="SUPFAM" id="SSF52833">
    <property type="entry name" value="Thioredoxin-like"/>
    <property type="match status" value="1"/>
</dbReference>
<dbReference type="GO" id="GO:0030313">
    <property type="term" value="C:cell envelope"/>
    <property type="evidence" value="ECO:0007669"/>
    <property type="project" value="UniProtKB-SubCell"/>
</dbReference>
<keyword evidence="2" id="KW-0201">Cytochrome c-type biogenesis</keyword>
<dbReference type="PANTHER" id="PTHR42852:SF6">
    <property type="entry name" value="THIOL:DISULFIDE INTERCHANGE PROTEIN DSBE"/>
    <property type="match status" value="1"/>
</dbReference>
<dbReference type="GO" id="GO:0016209">
    <property type="term" value="F:antioxidant activity"/>
    <property type="evidence" value="ECO:0007669"/>
    <property type="project" value="InterPro"/>
</dbReference>
<proteinExistence type="predicted"/>
<evidence type="ECO:0000256" key="4">
    <source>
        <dbReference type="ARBA" id="ARBA00023157"/>
    </source>
</evidence>
<keyword evidence="6" id="KW-0472">Membrane</keyword>
<comment type="subcellular location">
    <subcellularLocation>
        <location evidence="1">Cell envelope</location>
    </subcellularLocation>
</comment>
<keyword evidence="6" id="KW-1133">Transmembrane helix</keyword>
<dbReference type="CDD" id="cd02966">
    <property type="entry name" value="TlpA_like_family"/>
    <property type="match status" value="1"/>
</dbReference>
<name>A0A2M8QBH3_9CHLR</name>
<evidence type="ECO:0000256" key="5">
    <source>
        <dbReference type="ARBA" id="ARBA00023284"/>
    </source>
</evidence>
<dbReference type="AlphaFoldDB" id="A0A2M8QBH3"/>
<evidence type="ECO:0000256" key="2">
    <source>
        <dbReference type="ARBA" id="ARBA00022748"/>
    </source>
</evidence>
<gene>
    <name evidence="8" type="ORF">CUN48_10135</name>
</gene>
<dbReference type="InterPro" id="IPR013766">
    <property type="entry name" value="Thioredoxin_domain"/>
</dbReference>
<evidence type="ECO:0000313" key="8">
    <source>
        <dbReference type="EMBL" id="PJF47163.1"/>
    </source>
</evidence>
<evidence type="ECO:0000313" key="9">
    <source>
        <dbReference type="Proteomes" id="UP000230790"/>
    </source>
</evidence>
<evidence type="ECO:0000256" key="3">
    <source>
        <dbReference type="ARBA" id="ARBA00022968"/>
    </source>
</evidence>